<gene>
    <name evidence="4" type="primary">Adad1</name>
    <name evidence="4" type="ORF">PIACAY_R06769</name>
</gene>
<evidence type="ECO:0000259" key="2">
    <source>
        <dbReference type="PROSITE" id="PS50137"/>
    </source>
</evidence>
<dbReference type="GO" id="GO:0008251">
    <property type="term" value="F:tRNA-specific adenosine deaminase activity"/>
    <property type="evidence" value="ECO:0007669"/>
    <property type="project" value="TreeGrafter"/>
</dbReference>
<evidence type="ECO:0000313" key="4">
    <source>
        <dbReference type="EMBL" id="NWH74901.1"/>
    </source>
</evidence>
<dbReference type="GO" id="GO:0003726">
    <property type="term" value="F:double-stranded RNA adenosine deaminase activity"/>
    <property type="evidence" value="ECO:0007669"/>
    <property type="project" value="TreeGrafter"/>
</dbReference>
<dbReference type="InterPro" id="IPR002466">
    <property type="entry name" value="A_deamin"/>
</dbReference>
<dbReference type="PROSITE" id="PS50137">
    <property type="entry name" value="DS_RBD"/>
    <property type="match status" value="1"/>
</dbReference>
<dbReference type="SMART" id="SM00358">
    <property type="entry name" value="DSRM"/>
    <property type="match status" value="1"/>
</dbReference>
<dbReference type="OrthoDB" id="10268011at2759"/>
<dbReference type="SUPFAM" id="SSF54768">
    <property type="entry name" value="dsRNA-binding domain-like"/>
    <property type="match status" value="1"/>
</dbReference>
<dbReference type="Gene3D" id="3.30.160.20">
    <property type="match status" value="1"/>
</dbReference>
<dbReference type="GO" id="GO:0005737">
    <property type="term" value="C:cytoplasm"/>
    <property type="evidence" value="ECO:0007669"/>
    <property type="project" value="TreeGrafter"/>
</dbReference>
<organism evidence="4 5">
    <name type="scientific">Piaya cayana</name>
    <name type="common">Common squirrel cuckoo</name>
    <dbReference type="NCBI Taxonomy" id="33601"/>
    <lineage>
        <taxon>Eukaryota</taxon>
        <taxon>Metazoa</taxon>
        <taxon>Chordata</taxon>
        <taxon>Craniata</taxon>
        <taxon>Vertebrata</taxon>
        <taxon>Euteleostomi</taxon>
        <taxon>Archelosauria</taxon>
        <taxon>Archosauria</taxon>
        <taxon>Dinosauria</taxon>
        <taxon>Saurischia</taxon>
        <taxon>Theropoda</taxon>
        <taxon>Coelurosauria</taxon>
        <taxon>Aves</taxon>
        <taxon>Neognathae</taxon>
        <taxon>Neoaves</taxon>
        <taxon>Otidimorphae</taxon>
        <taxon>Cuculiformes</taxon>
        <taxon>Coccyzidae</taxon>
        <taxon>Piaya</taxon>
    </lineage>
</organism>
<evidence type="ECO:0000313" key="5">
    <source>
        <dbReference type="Proteomes" id="UP000653271"/>
    </source>
</evidence>
<dbReference type="InterPro" id="IPR044455">
    <property type="entry name" value="ADAD1_DSRM"/>
</dbReference>
<dbReference type="GO" id="GO:0006396">
    <property type="term" value="P:RNA processing"/>
    <property type="evidence" value="ECO:0007669"/>
    <property type="project" value="InterPro"/>
</dbReference>
<dbReference type="Pfam" id="PF00035">
    <property type="entry name" value="dsrm"/>
    <property type="match status" value="1"/>
</dbReference>
<evidence type="ECO:0000256" key="1">
    <source>
        <dbReference type="PROSITE-ProRule" id="PRU00266"/>
    </source>
</evidence>
<evidence type="ECO:0000259" key="3">
    <source>
        <dbReference type="PROSITE" id="PS50141"/>
    </source>
</evidence>
<feature type="domain" description="A to I editase" evidence="3">
    <location>
        <begin position="197"/>
        <end position="522"/>
    </location>
</feature>
<reference evidence="4" key="1">
    <citation type="submission" date="2019-09" db="EMBL/GenBank/DDBJ databases">
        <title>Bird 10,000 Genomes (B10K) Project - Family phase.</title>
        <authorList>
            <person name="Zhang G."/>
        </authorList>
    </citation>
    <scope>NUCLEOTIDE SEQUENCE</scope>
    <source>
        <strain evidence="4">B10K-DU-008-47</strain>
        <tissue evidence="4">Mixed tissue sample</tissue>
    </source>
</reference>
<dbReference type="InterPro" id="IPR014720">
    <property type="entry name" value="dsRBD_dom"/>
</dbReference>
<dbReference type="PANTHER" id="PTHR10910">
    <property type="entry name" value="EUKARYOTE SPECIFIC DSRNA BINDING PROTEIN"/>
    <property type="match status" value="1"/>
</dbReference>
<dbReference type="CDD" id="cd19905">
    <property type="entry name" value="DSRM_ADAD1"/>
    <property type="match status" value="1"/>
</dbReference>
<keyword evidence="5" id="KW-1185">Reference proteome</keyword>
<comment type="caution">
    <text evidence="4">The sequence shown here is derived from an EMBL/GenBank/DDBJ whole genome shotgun (WGS) entry which is preliminary data.</text>
</comment>
<dbReference type="SMART" id="SM00552">
    <property type="entry name" value="ADEAMc"/>
    <property type="match status" value="1"/>
</dbReference>
<name>A0A850X291_PIACA</name>
<feature type="domain" description="DRBM" evidence="2">
    <location>
        <begin position="33"/>
        <end position="101"/>
    </location>
</feature>
<dbReference type="Pfam" id="PF02137">
    <property type="entry name" value="A_deamin"/>
    <property type="match status" value="1"/>
</dbReference>
<dbReference type="GO" id="GO:0003725">
    <property type="term" value="F:double-stranded RNA binding"/>
    <property type="evidence" value="ECO:0007669"/>
    <property type="project" value="TreeGrafter"/>
</dbReference>
<dbReference type="GO" id="GO:0005730">
    <property type="term" value="C:nucleolus"/>
    <property type="evidence" value="ECO:0007669"/>
    <property type="project" value="TreeGrafter"/>
</dbReference>
<dbReference type="Proteomes" id="UP000653271">
    <property type="component" value="Unassembled WGS sequence"/>
</dbReference>
<dbReference type="AlphaFoldDB" id="A0A850X291"/>
<feature type="non-terminal residue" evidence="4">
    <location>
        <position position="524"/>
    </location>
</feature>
<accession>A0A850X291</accession>
<feature type="non-terminal residue" evidence="4">
    <location>
        <position position="1"/>
    </location>
</feature>
<keyword evidence="1" id="KW-0694">RNA-binding</keyword>
<sequence>SVPELLLWKASPGPLSGEILDKFIAKYKRGAINPVAALHQFAQMHNIQLELKETGVPGDIICPYFAYSAVLDGVPHEIGLGRNKKQSKLNAARLALDKLLDFEYRGEKALEKMCITFLNCAQFLDPPCRPAEIETPADSVRVSKRCLGGRELLYQKLSQTLQVVFDNLTVEYPEYRSCGNSLAAFIIAKGGQYRVVALGTGEYNCRQSFQQRGRVLHDSHAIVTARRSLLRYFYRHVLLFYNESPSRRETSIFCAAPGSKLLTLKQNTTLFLYMNELPKGSAQLKSRVHLSPLSLSAYEATEELSLHVTVEGNIYPSVVCPPETVRASSMSASDKLTKWQVVGIQGALLSHFMEPVYINNILVGNGNCKDTRGLETAIKQRIDDAHLAKLPCPYLVHRSHIYLVNAAHSVQRDSELRSLSLNWSFPDASLEIVDGLTGKTTESSPFKSGVYMASRLCKAAMFSRFRSLAKKAARKDLFQVATYREAKIQAELYQEVKNVLQSSLEQCGYGSWIVKSPEMEQFSD</sequence>
<dbReference type="PROSITE" id="PS50141">
    <property type="entry name" value="A_DEAMIN_EDITASE"/>
    <property type="match status" value="1"/>
</dbReference>
<proteinExistence type="predicted"/>
<dbReference type="EMBL" id="WAAB01010974">
    <property type="protein sequence ID" value="NWH74901.1"/>
    <property type="molecule type" value="Genomic_DNA"/>
</dbReference>
<dbReference type="PANTHER" id="PTHR10910:SF103">
    <property type="entry name" value="ADENOSINE DEAMINASE DOMAIN-CONTAINING PROTEIN 1"/>
    <property type="match status" value="1"/>
</dbReference>
<dbReference type="GO" id="GO:0006382">
    <property type="term" value="P:adenosine to inosine editing"/>
    <property type="evidence" value="ECO:0007669"/>
    <property type="project" value="TreeGrafter"/>
</dbReference>
<protein>
    <submittedName>
        <fullName evidence="4">ADAD1 protein</fullName>
    </submittedName>
</protein>